<dbReference type="Gene3D" id="1.10.30.50">
    <property type="match status" value="1"/>
</dbReference>
<protein>
    <submittedName>
        <fullName evidence="1">HNH endonuclease</fullName>
    </submittedName>
</protein>
<organism evidence="1 2">
    <name type="scientific">Paraburkholderia youngii</name>
    <dbReference type="NCBI Taxonomy" id="2782701"/>
    <lineage>
        <taxon>Bacteria</taxon>
        <taxon>Pseudomonadati</taxon>
        <taxon>Pseudomonadota</taxon>
        <taxon>Betaproteobacteria</taxon>
        <taxon>Burkholderiales</taxon>
        <taxon>Burkholderiaceae</taxon>
        <taxon>Paraburkholderia</taxon>
    </lineage>
</organism>
<name>A0A7Y6MZA9_9BURK</name>
<accession>A0A7Y6MZA9</accession>
<dbReference type="EMBL" id="JAALDK010000001">
    <property type="protein sequence ID" value="NUY01697.1"/>
    <property type="molecule type" value="Genomic_DNA"/>
</dbReference>
<dbReference type="AlphaFoldDB" id="A0A7Y6MZA9"/>
<gene>
    <name evidence="1" type="ORF">G5S42_18785</name>
</gene>
<keyword evidence="1" id="KW-0255">Endonuclease</keyword>
<evidence type="ECO:0000313" key="2">
    <source>
        <dbReference type="Proteomes" id="UP000594380"/>
    </source>
</evidence>
<dbReference type="Proteomes" id="UP000594380">
    <property type="component" value="Unassembled WGS sequence"/>
</dbReference>
<sequence>MIKIDPPRSRNSKTLSTFDTERPELVPIKDAIRRSYADYRKHAGSPSVISPLTQVTNSQKEQLLGLYRTTYQYLKGDKYSLNWIYELRNGDDTSYCPMCGNVGYEAIEHYLPESHYPEFALLSFNLIPTCTSCNTKRGNTANAPGVALSLLHPYFEGSQLNAPIVRVMITGLLRAGVTSYAIPAFKLVPIIPQADPFFPRLSNHLQKCVSQKAFRKWIKNRWGVWRSKAAKYATLDLLQAAVADELKAEMEAGGANNWTASFLRGLLFEPAILEWMRANPT</sequence>
<dbReference type="RefSeq" id="WP_176108171.1">
    <property type="nucleotide sequence ID" value="NZ_JAALDK010000001.1"/>
</dbReference>
<dbReference type="GeneID" id="301102385"/>
<reference evidence="1 2" key="1">
    <citation type="submission" date="2020-02" db="EMBL/GenBank/DDBJ databases">
        <title>Paraburkholderia simonii sp. nov. and Paraburkholderia youngii sp. nov. Brazilian and Mexican Mimosa-associated rhizobia.</title>
        <authorList>
            <person name="Mavima L."/>
            <person name="Beukes C.W."/>
            <person name="Chan W.Y."/>
            <person name="Palmer M."/>
            <person name="De Meyer S.E."/>
            <person name="James E.K."/>
            <person name="Venter S.N."/>
            <person name="Steenkamp E.T."/>
        </authorList>
    </citation>
    <scope>NUCLEOTIDE SEQUENCE [LARGE SCALE GENOMIC DNA]</scope>
    <source>
        <strain evidence="1 2">JPY169</strain>
    </source>
</reference>
<keyword evidence="1" id="KW-0378">Hydrolase</keyword>
<proteinExistence type="predicted"/>
<dbReference type="GO" id="GO:0004519">
    <property type="term" value="F:endonuclease activity"/>
    <property type="evidence" value="ECO:0007669"/>
    <property type="project" value="UniProtKB-KW"/>
</dbReference>
<keyword evidence="1" id="KW-0540">Nuclease</keyword>
<comment type="caution">
    <text evidence="1">The sequence shown here is derived from an EMBL/GenBank/DDBJ whole genome shotgun (WGS) entry which is preliminary data.</text>
</comment>
<evidence type="ECO:0000313" key="1">
    <source>
        <dbReference type="EMBL" id="NUY01697.1"/>
    </source>
</evidence>